<keyword evidence="2 5" id="KW-0812">Transmembrane</keyword>
<dbReference type="Pfam" id="PF00335">
    <property type="entry name" value="Tetraspanin"/>
    <property type="match status" value="1"/>
</dbReference>
<dbReference type="EMBL" id="CP111023">
    <property type="protein sequence ID" value="WAR21035.1"/>
    <property type="molecule type" value="Genomic_DNA"/>
</dbReference>
<evidence type="ECO:0000313" key="6">
    <source>
        <dbReference type="EMBL" id="WAR20939.1"/>
    </source>
</evidence>
<organism evidence="7 8">
    <name type="scientific">Mya arenaria</name>
    <name type="common">Soft-shell clam</name>
    <dbReference type="NCBI Taxonomy" id="6604"/>
    <lineage>
        <taxon>Eukaryota</taxon>
        <taxon>Metazoa</taxon>
        <taxon>Spiralia</taxon>
        <taxon>Lophotrochozoa</taxon>
        <taxon>Mollusca</taxon>
        <taxon>Bivalvia</taxon>
        <taxon>Autobranchia</taxon>
        <taxon>Heteroconchia</taxon>
        <taxon>Euheterodonta</taxon>
        <taxon>Imparidentia</taxon>
        <taxon>Neoheterodontei</taxon>
        <taxon>Myida</taxon>
        <taxon>Myoidea</taxon>
        <taxon>Myidae</taxon>
        <taxon>Mya</taxon>
    </lineage>
</organism>
<protein>
    <submittedName>
        <fullName evidence="7">TSN33-like protein</fullName>
    </submittedName>
</protein>
<proteinExistence type="predicted"/>
<dbReference type="InterPro" id="IPR018499">
    <property type="entry name" value="Tetraspanin/Peripherin"/>
</dbReference>
<sequence length="163" mass="19026">MLISGQDSLEYVWMMTIFFFVQIAFVIIIFVAVYSPEAQKALHMYPDVALNKAIIKYTEDDDLRDFVNNFQETFECCGASDNDEGYKDWTKNEYYNCSVSELQKKSNTISCSVPYSCCLRSESRVVDSACGLNMQIVFVLTWMAQKLRDQIKAQRQKWNQRLR</sequence>
<evidence type="ECO:0000256" key="1">
    <source>
        <dbReference type="ARBA" id="ARBA00004141"/>
    </source>
</evidence>
<gene>
    <name evidence="6" type="ORF">MAR_014913</name>
    <name evidence="7" type="ORF">MAR_015009</name>
</gene>
<evidence type="ECO:0000256" key="2">
    <source>
        <dbReference type="ARBA" id="ARBA00022692"/>
    </source>
</evidence>
<comment type="subcellular location">
    <subcellularLocation>
        <location evidence="1">Membrane</location>
        <topology evidence="1">Multi-pass membrane protein</topology>
    </subcellularLocation>
</comment>
<evidence type="ECO:0000256" key="3">
    <source>
        <dbReference type="ARBA" id="ARBA00022989"/>
    </source>
</evidence>
<dbReference type="EMBL" id="CP111023">
    <property type="protein sequence ID" value="WAR20939.1"/>
    <property type="molecule type" value="Genomic_DNA"/>
</dbReference>
<reference evidence="7" key="1">
    <citation type="submission" date="2022-11" db="EMBL/GenBank/DDBJ databases">
        <title>Centuries of genome instability and evolution in soft-shell clam transmissible cancer (bioRxiv).</title>
        <authorList>
            <person name="Hart S.F.M."/>
            <person name="Yonemitsu M.A."/>
            <person name="Giersch R.M."/>
            <person name="Beal B.F."/>
            <person name="Arriagada G."/>
            <person name="Davis B.W."/>
            <person name="Ostrander E.A."/>
            <person name="Goff S.P."/>
            <person name="Metzger M.J."/>
        </authorList>
    </citation>
    <scope>NUCLEOTIDE SEQUENCE</scope>
    <source>
        <strain evidence="7">MELC-2E11</strain>
        <tissue evidence="7">Siphon/mantle</tissue>
    </source>
</reference>
<evidence type="ECO:0000256" key="4">
    <source>
        <dbReference type="ARBA" id="ARBA00023136"/>
    </source>
</evidence>
<keyword evidence="4 5" id="KW-0472">Membrane</keyword>
<keyword evidence="8" id="KW-1185">Reference proteome</keyword>
<dbReference type="Gene3D" id="1.10.1450.10">
    <property type="entry name" value="Tetraspanin"/>
    <property type="match status" value="1"/>
</dbReference>
<evidence type="ECO:0000313" key="7">
    <source>
        <dbReference type="EMBL" id="WAR21035.1"/>
    </source>
</evidence>
<name>A0ABY7FFS1_MYAAR</name>
<dbReference type="Proteomes" id="UP001164746">
    <property type="component" value="Chromosome 12"/>
</dbReference>
<evidence type="ECO:0000256" key="5">
    <source>
        <dbReference type="SAM" id="Phobius"/>
    </source>
</evidence>
<feature type="transmembrane region" description="Helical" evidence="5">
    <location>
        <begin position="12"/>
        <end position="34"/>
    </location>
</feature>
<keyword evidence="3 5" id="KW-1133">Transmembrane helix</keyword>
<dbReference type="InterPro" id="IPR008952">
    <property type="entry name" value="Tetraspanin_EC2_sf"/>
</dbReference>
<evidence type="ECO:0000313" key="8">
    <source>
        <dbReference type="Proteomes" id="UP001164746"/>
    </source>
</evidence>
<accession>A0ABY7FFS1</accession>
<dbReference type="SUPFAM" id="SSF48652">
    <property type="entry name" value="Tetraspanin"/>
    <property type="match status" value="1"/>
</dbReference>